<dbReference type="Proteomes" id="UP000032633">
    <property type="component" value="Chromosome"/>
</dbReference>
<evidence type="ECO:0000256" key="3">
    <source>
        <dbReference type="ARBA" id="ARBA00023163"/>
    </source>
</evidence>
<dbReference type="SUPFAM" id="SSF46689">
    <property type="entry name" value="Homeodomain-like"/>
    <property type="match status" value="2"/>
</dbReference>
<evidence type="ECO:0000313" key="6">
    <source>
        <dbReference type="Proteomes" id="UP000032633"/>
    </source>
</evidence>
<dbReference type="Gene3D" id="1.10.10.60">
    <property type="entry name" value="Homeodomain-like"/>
    <property type="match status" value="2"/>
</dbReference>
<evidence type="ECO:0000256" key="1">
    <source>
        <dbReference type="ARBA" id="ARBA00023015"/>
    </source>
</evidence>
<name>A0A0D5NIE6_9BACL</name>
<dbReference type="InterPro" id="IPR009057">
    <property type="entry name" value="Homeodomain-like_sf"/>
</dbReference>
<evidence type="ECO:0000313" key="5">
    <source>
        <dbReference type="EMBL" id="AJY75134.1"/>
    </source>
</evidence>
<dbReference type="PROSITE" id="PS01124">
    <property type="entry name" value="HTH_ARAC_FAMILY_2"/>
    <property type="match status" value="1"/>
</dbReference>
<evidence type="ECO:0000256" key="2">
    <source>
        <dbReference type="ARBA" id="ARBA00023125"/>
    </source>
</evidence>
<dbReference type="GO" id="GO:0043565">
    <property type="term" value="F:sequence-specific DNA binding"/>
    <property type="evidence" value="ECO:0007669"/>
    <property type="project" value="InterPro"/>
</dbReference>
<feature type="domain" description="HTH araC/xylS-type" evidence="4">
    <location>
        <begin position="187"/>
        <end position="285"/>
    </location>
</feature>
<accession>A0A0D5NIE6</accession>
<dbReference type="Pfam" id="PF02311">
    <property type="entry name" value="AraC_binding"/>
    <property type="match status" value="1"/>
</dbReference>
<dbReference type="PATRIC" id="fig|1126833.4.peg.2575"/>
<reference evidence="6" key="2">
    <citation type="submission" date="2015-03" db="EMBL/GenBank/DDBJ databases">
        <title>Genome sequence of Paenibacillus beijingensis strain DSM 24997T.</title>
        <authorList>
            <person name="Kwak Y."/>
            <person name="Shin J.-H."/>
        </authorList>
    </citation>
    <scope>NUCLEOTIDE SEQUENCE [LARGE SCALE GENOMIC DNA]</scope>
    <source>
        <strain evidence="6">DSM 24997</strain>
    </source>
</reference>
<dbReference type="InterPro" id="IPR014710">
    <property type="entry name" value="RmlC-like_jellyroll"/>
</dbReference>
<dbReference type="InterPro" id="IPR020449">
    <property type="entry name" value="Tscrpt_reg_AraC-type_HTH"/>
</dbReference>
<dbReference type="InterPro" id="IPR037923">
    <property type="entry name" value="HTH-like"/>
</dbReference>
<evidence type="ECO:0000259" key="4">
    <source>
        <dbReference type="PROSITE" id="PS01124"/>
    </source>
</evidence>
<dbReference type="STRING" id="1126833.VN24_11780"/>
<dbReference type="OrthoDB" id="2638442at2"/>
<dbReference type="InterPro" id="IPR003313">
    <property type="entry name" value="AraC-bd"/>
</dbReference>
<dbReference type="Pfam" id="PF12833">
    <property type="entry name" value="HTH_18"/>
    <property type="match status" value="1"/>
</dbReference>
<dbReference type="GO" id="GO:0003700">
    <property type="term" value="F:DNA-binding transcription factor activity"/>
    <property type="evidence" value="ECO:0007669"/>
    <property type="project" value="InterPro"/>
</dbReference>
<dbReference type="SUPFAM" id="SSF51215">
    <property type="entry name" value="Regulatory protein AraC"/>
    <property type="match status" value="1"/>
</dbReference>
<keyword evidence="6" id="KW-1185">Reference proteome</keyword>
<protein>
    <submittedName>
        <fullName evidence="5">AraC family transcriptional regulator</fullName>
    </submittedName>
</protein>
<dbReference type="HOGENOM" id="CLU_000445_88_6_9"/>
<gene>
    <name evidence="5" type="ORF">VN24_11780</name>
</gene>
<organism evidence="5 6">
    <name type="scientific">Paenibacillus beijingensis</name>
    <dbReference type="NCBI Taxonomy" id="1126833"/>
    <lineage>
        <taxon>Bacteria</taxon>
        <taxon>Bacillati</taxon>
        <taxon>Bacillota</taxon>
        <taxon>Bacilli</taxon>
        <taxon>Bacillales</taxon>
        <taxon>Paenibacillaceae</taxon>
        <taxon>Paenibacillus</taxon>
    </lineage>
</organism>
<keyword evidence="3" id="KW-0804">Transcription</keyword>
<reference evidence="5 6" key="1">
    <citation type="journal article" date="2015" name="J. Biotechnol.">
        <title>Complete genome sequence of Paenibacillus beijingensis 7188(T) (=DSM 24997(T)), a novel rhizobacterium from jujube garden soil.</title>
        <authorList>
            <person name="Kwak Y."/>
            <person name="Shin J.H."/>
        </authorList>
    </citation>
    <scope>NUCLEOTIDE SEQUENCE [LARGE SCALE GENOMIC DNA]</scope>
    <source>
        <strain evidence="5 6">DSM 24997</strain>
    </source>
</reference>
<sequence length="289" mass="33037">MDQTMREDHHEYLDIHYFTPTDYEKAGPAWPIRLGHNIAKPNYHIGPRTTAYYYLMFVLEGEGTFIQNGQTFKLGQNDMFCLFPQVTHEYFTAQDRPLRKIFVAFDGKKALDLLEAVGLTSRSPHRSGILSAEAIQLMWGFFNYVVHTGGNDNDFGRLARFLLIFDHLSKISVPSGGTGSDSLSWLQKGVDYMEIHYAEGITVGSVAKYVGIDRTHFTKQFRRVYGLTPVQYIQQLKTNEAKLLLEQTTYSLTEIAHSVGYPDLFSFSKAFKKNAGIPPKQYRLQRLLN</sequence>
<dbReference type="AlphaFoldDB" id="A0A0D5NIE6"/>
<dbReference type="PANTHER" id="PTHR43280">
    <property type="entry name" value="ARAC-FAMILY TRANSCRIPTIONAL REGULATOR"/>
    <property type="match status" value="1"/>
</dbReference>
<dbReference type="InterPro" id="IPR018060">
    <property type="entry name" value="HTH_AraC"/>
</dbReference>
<dbReference type="KEGG" id="pbj:VN24_11780"/>
<dbReference type="PRINTS" id="PR00032">
    <property type="entry name" value="HTHARAC"/>
</dbReference>
<keyword evidence="2" id="KW-0238">DNA-binding</keyword>
<keyword evidence="1" id="KW-0805">Transcription regulation</keyword>
<dbReference type="RefSeq" id="WP_045670567.1">
    <property type="nucleotide sequence ID" value="NZ_CP011058.1"/>
</dbReference>
<dbReference type="SMART" id="SM00342">
    <property type="entry name" value="HTH_ARAC"/>
    <property type="match status" value="1"/>
</dbReference>
<proteinExistence type="predicted"/>
<dbReference type="Gene3D" id="2.60.120.10">
    <property type="entry name" value="Jelly Rolls"/>
    <property type="match status" value="1"/>
</dbReference>
<dbReference type="PANTHER" id="PTHR43280:SF28">
    <property type="entry name" value="HTH-TYPE TRANSCRIPTIONAL ACTIVATOR RHAS"/>
    <property type="match status" value="1"/>
</dbReference>
<dbReference type="EMBL" id="CP011058">
    <property type="protein sequence ID" value="AJY75134.1"/>
    <property type="molecule type" value="Genomic_DNA"/>
</dbReference>